<dbReference type="GO" id="GO:0008168">
    <property type="term" value="F:methyltransferase activity"/>
    <property type="evidence" value="ECO:0007669"/>
    <property type="project" value="UniProtKB-KW"/>
</dbReference>
<evidence type="ECO:0000256" key="7">
    <source>
        <dbReference type="ARBA" id="ARBA00023242"/>
    </source>
</evidence>
<dbReference type="SUPFAM" id="SSF82199">
    <property type="entry name" value="SET domain"/>
    <property type="match status" value="1"/>
</dbReference>
<dbReference type="InterPro" id="IPR001214">
    <property type="entry name" value="SET_dom"/>
</dbReference>
<accession>A0A433QCY3</accession>
<dbReference type="PROSITE" id="PS50280">
    <property type="entry name" value="SET"/>
    <property type="match status" value="1"/>
</dbReference>
<dbReference type="AlphaFoldDB" id="A0A433QCY3"/>
<evidence type="ECO:0000259" key="9">
    <source>
        <dbReference type="PROSITE" id="PS50868"/>
    </source>
</evidence>
<evidence type="ECO:0000313" key="10">
    <source>
        <dbReference type="EMBL" id="RUS27589.1"/>
    </source>
</evidence>
<dbReference type="GO" id="GO:0032259">
    <property type="term" value="P:methylation"/>
    <property type="evidence" value="ECO:0007669"/>
    <property type="project" value="UniProtKB-KW"/>
</dbReference>
<keyword evidence="4" id="KW-0489">Methyltransferase</keyword>
<dbReference type="PANTHER" id="PTHR22884">
    <property type="entry name" value="SET DOMAIN PROTEINS"/>
    <property type="match status" value="1"/>
</dbReference>
<keyword evidence="7" id="KW-0539">Nucleus</keyword>
<evidence type="ECO:0000259" key="8">
    <source>
        <dbReference type="PROSITE" id="PS50280"/>
    </source>
</evidence>
<sequence>MEYIGEVIPNVEFVKRTKDYEAEGLEHFYFMTLKSDEIIDATKKGCLARFMNHSCNPNCVTQKWVVGKKMRIGIFTTRPVEAGEELTFDYKFERFGNGKNPHLLIYLLCYRHRATAQNCYCGEVNCKGIIGGLKNGGKVEVDESEE</sequence>
<dbReference type="EMBL" id="RBNJ01008135">
    <property type="protein sequence ID" value="RUS27589.1"/>
    <property type="molecule type" value="Genomic_DNA"/>
</dbReference>
<evidence type="ECO:0000256" key="5">
    <source>
        <dbReference type="ARBA" id="ARBA00022679"/>
    </source>
</evidence>
<proteinExistence type="predicted"/>
<evidence type="ECO:0000256" key="4">
    <source>
        <dbReference type="ARBA" id="ARBA00022603"/>
    </source>
</evidence>
<keyword evidence="11" id="KW-1185">Reference proteome</keyword>
<evidence type="ECO:0000256" key="2">
    <source>
        <dbReference type="ARBA" id="ARBA00004286"/>
    </source>
</evidence>
<dbReference type="GO" id="GO:0005694">
    <property type="term" value="C:chromosome"/>
    <property type="evidence" value="ECO:0007669"/>
    <property type="project" value="UniProtKB-SubCell"/>
</dbReference>
<dbReference type="Gene3D" id="2.170.270.10">
    <property type="entry name" value="SET domain"/>
    <property type="match status" value="1"/>
</dbReference>
<dbReference type="GO" id="GO:0005634">
    <property type="term" value="C:nucleus"/>
    <property type="evidence" value="ECO:0007669"/>
    <property type="project" value="UniProtKB-SubCell"/>
</dbReference>
<dbReference type="SMART" id="SM00317">
    <property type="entry name" value="SET"/>
    <property type="match status" value="1"/>
</dbReference>
<reference evidence="10 11" key="1">
    <citation type="journal article" date="2018" name="New Phytol.">
        <title>Phylogenomics of Endogonaceae and evolution of mycorrhizas within Mucoromycota.</title>
        <authorList>
            <person name="Chang Y."/>
            <person name="Desiro A."/>
            <person name="Na H."/>
            <person name="Sandor L."/>
            <person name="Lipzen A."/>
            <person name="Clum A."/>
            <person name="Barry K."/>
            <person name="Grigoriev I.V."/>
            <person name="Martin F.M."/>
            <person name="Stajich J.E."/>
            <person name="Smith M.E."/>
            <person name="Bonito G."/>
            <person name="Spatafora J.W."/>
        </authorList>
    </citation>
    <scope>NUCLEOTIDE SEQUENCE [LARGE SCALE GENOMIC DNA]</scope>
    <source>
        <strain evidence="10 11">AD002</strain>
    </source>
</reference>
<dbReference type="Proteomes" id="UP000274822">
    <property type="component" value="Unassembled WGS sequence"/>
</dbReference>
<dbReference type="InterPro" id="IPR050777">
    <property type="entry name" value="SET2_Histone-Lys_MeTrsfase"/>
</dbReference>
<name>A0A433QCY3_9FUNG</name>
<keyword evidence="5" id="KW-0808">Transferase</keyword>
<evidence type="ECO:0000256" key="1">
    <source>
        <dbReference type="ARBA" id="ARBA00004123"/>
    </source>
</evidence>
<dbReference type="PROSITE" id="PS50868">
    <property type="entry name" value="POST_SET"/>
    <property type="match status" value="1"/>
</dbReference>
<dbReference type="Pfam" id="PF00856">
    <property type="entry name" value="SET"/>
    <property type="match status" value="1"/>
</dbReference>
<gene>
    <name evidence="10" type="ORF">BC938DRAFT_483033</name>
</gene>
<keyword evidence="3" id="KW-0158">Chromosome</keyword>
<feature type="domain" description="SET" evidence="8">
    <location>
        <begin position="1"/>
        <end position="91"/>
    </location>
</feature>
<feature type="non-terminal residue" evidence="10">
    <location>
        <position position="146"/>
    </location>
</feature>
<evidence type="ECO:0008006" key="12">
    <source>
        <dbReference type="Google" id="ProtNLM"/>
    </source>
</evidence>
<keyword evidence="6" id="KW-0949">S-adenosyl-L-methionine</keyword>
<organism evidence="10 11">
    <name type="scientific">Jimgerdemannia flammicorona</name>
    <dbReference type="NCBI Taxonomy" id="994334"/>
    <lineage>
        <taxon>Eukaryota</taxon>
        <taxon>Fungi</taxon>
        <taxon>Fungi incertae sedis</taxon>
        <taxon>Mucoromycota</taxon>
        <taxon>Mucoromycotina</taxon>
        <taxon>Endogonomycetes</taxon>
        <taxon>Endogonales</taxon>
        <taxon>Endogonaceae</taxon>
        <taxon>Jimgerdemannia</taxon>
    </lineage>
</organism>
<dbReference type="InterPro" id="IPR046341">
    <property type="entry name" value="SET_dom_sf"/>
</dbReference>
<protein>
    <recommendedName>
        <fullName evidence="12">SET domain-containing protein</fullName>
    </recommendedName>
</protein>
<comment type="subcellular location">
    <subcellularLocation>
        <location evidence="2">Chromosome</location>
    </subcellularLocation>
    <subcellularLocation>
        <location evidence="1">Nucleus</location>
    </subcellularLocation>
</comment>
<comment type="caution">
    <text evidence="10">The sequence shown here is derived from an EMBL/GenBank/DDBJ whole genome shotgun (WGS) entry which is preliminary data.</text>
</comment>
<dbReference type="InterPro" id="IPR003616">
    <property type="entry name" value="Post-SET_dom"/>
</dbReference>
<evidence type="ECO:0000313" key="11">
    <source>
        <dbReference type="Proteomes" id="UP000274822"/>
    </source>
</evidence>
<evidence type="ECO:0000256" key="6">
    <source>
        <dbReference type="ARBA" id="ARBA00022691"/>
    </source>
</evidence>
<feature type="domain" description="Post-SET" evidence="9">
    <location>
        <begin position="115"/>
        <end position="131"/>
    </location>
</feature>
<evidence type="ECO:0000256" key="3">
    <source>
        <dbReference type="ARBA" id="ARBA00022454"/>
    </source>
</evidence>